<organism evidence="1 2">
    <name type="scientific">Paramecium primaurelia</name>
    <dbReference type="NCBI Taxonomy" id="5886"/>
    <lineage>
        <taxon>Eukaryota</taxon>
        <taxon>Sar</taxon>
        <taxon>Alveolata</taxon>
        <taxon>Ciliophora</taxon>
        <taxon>Intramacronucleata</taxon>
        <taxon>Oligohymenophorea</taxon>
        <taxon>Peniculida</taxon>
        <taxon>Parameciidae</taxon>
        <taxon>Paramecium</taxon>
    </lineage>
</organism>
<proteinExistence type="predicted"/>
<reference evidence="1" key="1">
    <citation type="submission" date="2021-01" db="EMBL/GenBank/DDBJ databases">
        <authorList>
            <consortium name="Genoscope - CEA"/>
            <person name="William W."/>
        </authorList>
    </citation>
    <scope>NUCLEOTIDE SEQUENCE</scope>
</reference>
<name>A0A8S1KBD9_PARPR</name>
<protein>
    <submittedName>
        <fullName evidence="1">Uncharacterized protein</fullName>
    </submittedName>
</protein>
<dbReference type="EMBL" id="CAJJDM010000014">
    <property type="protein sequence ID" value="CAD8051833.1"/>
    <property type="molecule type" value="Genomic_DNA"/>
</dbReference>
<evidence type="ECO:0000313" key="2">
    <source>
        <dbReference type="Proteomes" id="UP000688137"/>
    </source>
</evidence>
<gene>
    <name evidence="1" type="ORF">PPRIM_AZ9-3.1.T0180355</name>
</gene>
<dbReference type="OMA" id="KSHVKTD"/>
<dbReference type="AlphaFoldDB" id="A0A8S1KBD9"/>
<evidence type="ECO:0000313" key="1">
    <source>
        <dbReference type="EMBL" id="CAD8051833.1"/>
    </source>
</evidence>
<accession>A0A8S1KBD9</accession>
<sequence length="122" mass="14763">MLKRDKKQKADKIVQTNMEEDPREFYLIDTQEEVSGQILERLRQQPIIQMKKVSFDKEHGNTIDSVPINIKSHVKSENELYFELQYQNPNLLTSYYPFYFLRERFPKLLIEYYKNNSVLILK</sequence>
<comment type="caution">
    <text evidence="1">The sequence shown here is derived from an EMBL/GenBank/DDBJ whole genome shotgun (WGS) entry which is preliminary data.</text>
</comment>
<dbReference type="Proteomes" id="UP000688137">
    <property type="component" value="Unassembled WGS sequence"/>
</dbReference>
<keyword evidence="2" id="KW-1185">Reference proteome</keyword>